<evidence type="ECO:0000313" key="1">
    <source>
        <dbReference type="EMBL" id="MCE2594419.1"/>
    </source>
</evidence>
<reference evidence="1 2" key="1">
    <citation type="journal article" date="2022" name="Environ. Microbiol. Rep.">
        <title>Eco-phylogenetic analyses reveal divergent evolution of vitamin B12 metabolism in the marine bacterial family 'Psychromonadaceae'.</title>
        <authorList>
            <person name="Jin X."/>
            <person name="Yang Y."/>
            <person name="Cao H."/>
            <person name="Gao B."/>
            <person name="Zhao Z."/>
        </authorList>
    </citation>
    <scope>NUCLEOTIDE SEQUENCE [LARGE SCALE GENOMIC DNA]</scope>
    <source>
        <strain evidence="1 2">MKS20</strain>
    </source>
</reference>
<gene>
    <name evidence="1" type="ORF">K6Y31_06290</name>
</gene>
<keyword evidence="2" id="KW-1185">Reference proteome</keyword>
<evidence type="ECO:0000313" key="2">
    <source>
        <dbReference type="Proteomes" id="UP001201273"/>
    </source>
</evidence>
<comment type="caution">
    <text evidence="1">The sequence shown here is derived from an EMBL/GenBank/DDBJ whole genome shotgun (WGS) entry which is preliminary data.</text>
</comment>
<dbReference type="EMBL" id="JAIMJA010000005">
    <property type="protein sequence ID" value="MCE2594419.1"/>
    <property type="molecule type" value="Genomic_DNA"/>
</dbReference>
<sequence length="98" mass="11106">MALEDVMNEHYRLVVLRLLNEVPGFKLNESILQDGLARYNLTISRDALRTQLHWLAEQQYVKVETVGQTLLASLTQRGLDVALGHAFAPGIKRPRPNL</sequence>
<name>A0ABS8W618_9GAMM</name>
<proteinExistence type="predicted"/>
<dbReference type="RefSeq" id="WP_233051959.1">
    <property type="nucleotide sequence ID" value="NZ_JAIMJA010000005.1"/>
</dbReference>
<accession>A0ABS8W618</accession>
<dbReference type="Proteomes" id="UP001201273">
    <property type="component" value="Unassembled WGS sequence"/>
</dbReference>
<protein>
    <submittedName>
        <fullName evidence="1">ArsR family transcriptional regulator</fullName>
    </submittedName>
</protein>
<organism evidence="1 2">
    <name type="scientific">Motilimonas cestriensis</name>
    <dbReference type="NCBI Taxonomy" id="2742685"/>
    <lineage>
        <taxon>Bacteria</taxon>
        <taxon>Pseudomonadati</taxon>
        <taxon>Pseudomonadota</taxon>
        <taxon>Gammaproteobacteria</taxon>
        <taxon>Alteromonadales</taxon>
        <taxon>Alteromonadales genera incertae sedis</taxon>
        <taxon>Motilimonas</taxon>
    </lineage>
</organism>